<evidence type="ECO:0000256" key="1">
    <source>
        <dbReference type="SAM" id="MobiDB-lite"/>
    </source>
</evidence>
<dbReference type="Pfam" id="PF19861">
    <property type="entry name" value="DUF6335"/>
    <property type="match status" value="1"/>
</dbReference>
<comment type="caution">
    <text evidence="2">The sequence shown here is derived from an EMBL/GenBank/DDBJ whole genome shotgun (WGS) entry which is preliminary data.</text>
</comment>
<feature type="compositionally biased region" description="Low complexity" evidence="1">
    <location>
        <begin position="50"/>
        <end position="59"/>
    </location>
</feature>
<reference evidence="2 3" key="1">
    <citation type="journal article" date="2020" name="Sci. Rep.">
        <title>A novel cyanobacterial geosmin producer, revising GeoA distribution and dispersion patterns in Bacteria.</title>
        <authorList>
            <person name="Churro C."/>
            <person name="Semedo-Aguiar A.P."/>
            <person name="Silva A.D."/>
            <person name="Pereira-Leal J.B."/>
            <person name="Leite R.B."/>
        </authorList>
    </citation>
    <scope>NUCLEOTIDE SEQUENCE [LARGE SCALE GENOMIC DNA]</scope>
    <source>
        <strain evidence="2 3">IPMA8</strain>
    </source>
</reference>
<dbReference type="Proteomes" id="UP000702425">
    <property type="component" value="Unassembled WGS sequence"/>
</dbReference>
<protein>
    <submittedName>
        <fullName evidence="2">Uncharacterized protein</fullName>
    </submittedName>
</protein>
<evidence type="ECO:0000313" key="3">
    <source>
        <dbReference type="Proteomes" id="UP000702425"/>
    </source>
</evidence>
<dbReference type="EMBL" id="SRRZ01000004">
    <property type="protein sequence ID" value="NQE32617.1"/>
    <property type="molecule type" value="Genomic_DNA"/>
</dbReference>
<dbReference type="RefSeq" id="WP_172184883.1">
    <property type="nucleotide sequence ID" value="NZ_CAWPPK010000252.1"/>
</dbReference>
<feature type="compositionally biased region" description="Polar residues" evidence="1">
    <location>
        <begin position="73"/>
        <end position="82"/>
    </location>
</feature>
<feature type="compositionally biased region" description="Basic and acidic residues" evidence="1">
    <location>
        <begin position="116"/>
        <end position="126"/>
    </location>
</feature>
<accession>A0ABX2CQC3</accession>
<feature type="compositionally biased region" description="Basic and acidic residues" evidence="1">
    <location>
        <begin position="1"/>
        <end position="18"/>
    </location>
</feature>
<proteinExistence type="predicted"/>
<keyword evidence="3" id="KW-1185">Reference proteome</keyword>
<gene>
    <name evidence="2" type="ORF">E5S67_00333</name>
</gene>
<organism evidence="2 3">
    <name type="scientific">Microcoleus asticus IPMA8</name>
    <dbReference type="NCBI Taxonomy" id="2563858"/>
    <lineage>
        <taxon>Bacteria</taxon>
        <taxon>Bacillati</taxon>
        <taxon>Cyanobacteriota</taxon>
        <taxon>Cyanophyceae</taxon>
        <taxon>Oscillatoriophycideae</taxon>
        <taxon>Oscillatoriales</taxon>
        <taxon>Microcoleaceae</taxon>
        <taxon>Microcoleus</taxon>
        <taxon>Microcoleus asticus</taxon>
    </lineage>
</organism>
<dbReference type="InterPro" id="IPR046298">
    <property type="entry name" value="DUF6335"/>
</dbReference>
<feature type="region of interest" description="Disordered" evidence="1">
    <location>
        <begin position="1"/>
        <end position="140"/>
    </location>
</feature>
<evidence type="ECO:0000313" key="2">
    <source>
        <dbReference type="EMBL" id="NQE32617.1"/>
    </source>
</evidence>
<sequence>MAQQKKSNEKTTTERDNLGELPQEITESYGTGVIDQPGLSQDDITTLQDSSSEYSSTSSQIGGEDADPAAEQESATGEQSVGGTAPTPDLDMVDELGAAAGIEMPDGAMLHTTNMLEHRDESRWELDPSSAEDYQERPDF</sequence>
<name>A0ABX2CQC3_9CYAN</name>
<feature type="compositionally biased region" description="Polar residues" evidence="1">
    <location>
        <begin position="38"/>
        <end position="49"/>
    </location>
</feature>